<sequence>MGGGGEGAAAAEGGGASRELDQTPTWAVASVCAVIILISILLEKALHHIGEWFTKRRKKPLFEALEKVKAELMILGFISLLMTFGQSYITKICISHAAADTMLPCRLKKETIDTEGDESHDVAHHHRLLSDTVVDFGVKRRVLMGGETGSSCPKGKVSLISMNGLHQLHIFIFFLAVFHVMYSAITMALGRAKIRGWKMWERDASSSDGEFSNDPSKFRFSHETSFVKQHTSFLNKVPVSFYAVSFFRQFFRSVRKADYLALRHGFVTAHLAPGISFNFQKYIKRSLEDDFKVVVGISPALWTSALIFLLLNIHGWQTLFWISIIPLFTILAVGTKLQAIISRMAIEIKERHAVIQGIPLVQLSDHHFWFGRPHLVLFLIHLSLFQNTFQIIYFLWIWYEFGLNSCFHNNFKLLVARVITGVAVQFLCSYITLPLYALVSQMGSHMKKSIFDAQTSKALMKWRQAVKKKQGKGPNKSPSGSPTTSPREGSPKVTQMHQLHRFKSIGNAGVNSMPSRKRCHPEQDSLSDTETDAPSAAPATAVAVVNLSNTDLLTGSDEYHLPLEK</sequence>
<reference evidence="2" key="1">
    <citation type="journal article" date="2022" name="Nat. Commun.">
        <title>Chromosome evolution and the genetic basis of agronomically important traits in greater yam.</title>
        <authorList>
            <person name="Bredeson J.V."/>
            <person name="Lyons J.B."/>
            <person name="Oniyinde I.O."/>
            <person name="Okereke N.R."/>
            <person name="Kolade O."/>
            <person name="Nnabue I."/>
            <person name="Nwadili C.O."/>
            <person name="Hribova E."/>
            <person name="Parker M."/>
            <person name="Nwogha J."/>
            <person name="Shu S."/>
            <person name="Carlson J."/>
            <person name="Kariba R."/>
            <person name="Muthemba S."/>
            <person name="Knop K."/>
            <person name="Barton G.J."/>
            <person name="Sherwood A.V."/>
            <person name="Lopez-Montes A."/>
            <person name="Asiedu R."/>
            <person name="Jamnadass R."/>
            <person name="Muchugi A."/>
            <person name="Goodstein D."/>
            <person name="Egesi C.N."/>
            <person name="Featherston J."/>
            <person name="Asfaw A."/>
            <person name="Simpson G.G."/>
            <person name="Dolezel J."/>
            <person name="Hendre P.S."/>
            <person name="Van Deynze A."/>
            <person name="Kumar P.L."/>
            <person name="Obidiegwu J.E."/>
            <person name="Bhattacharjee R."/>
            <person name="Rokhsar D.S."/>
        </authorList>
    </citation>
    <scope>NUCLEOTIDE SEQUENCE [LARGE SCALE GENOMIC DNA]</scope>
    <source>
        <strain evidence="2">cv. TDa95/00328</strain>
    </source>
</reference>
<evidence type="ECO:0000313" key="2">
    <source>
        <dbReference type="Proteomes" id="UP000827976"/>
    </source>
</evidence>
<comment type="caution">
    <text evidence="1">The sequence shown here is derived from an EMBL/GenBank/DDBJ whole genome shotgun (WGS) entry which is preliminary data.</text>
</comment>
<evidence type="ECO:0000313" key="1">
    <source>
        <dbReference type="EMBL" id="KAH7669343.1"/>
    </source>
</evidence>
<accession>A0ACB7V704</accession>
<dbReference type="EMBL" id="CM037021">
    <property type="protein sequence ID" value="KAH7669343.1"/>
    <property type="molecule type" value="Genomic_DNA"/>
</dbReference>
<keyword evidence="2" id="KW-1185">Reference proteome</keyword>
<gene>
    <name evidence="1" type="ORF">IHE45_11G071500</name>
</gene>
<dbReference type="Proteomes" id="UP000827976">
    <property type="component" value="Chromosome 11"/>
</dbReference>
<proteinExistence type="predicted"/>
<name>A0ACB7V704_DIOAL</name>
<protein>
    <submittedName>
        <fullName evidence="1">Mlo protein</fullName>
    </submittedName>
</protein>
<organism evidence="1 2">
    <name type="scientific">Dioscorea alata</name>
    <name type="common">Purple yam</name>
    <dbReference type="NCBI Taxonomy" id="55571"/>
    <lineage>
        <taxon>Eukaryota</taxon>
        <taxon>Viridiplantae</taxon>
        <taxon>Streptophyta</taxon>
        <taxon>Embryophyta</taxon>
        <taxon>Tracheophyta</taxon>
        <taxon>Spermatophyta</taxon>
        <taxon>Magnoliopsida</taxon>
        <taxon>Liliopsida</taxon>
        <taxon>Dioscoreales</taxon>
        <taxon>Dioscoreaceae</taxon>
        <taxon>Dioscorea</taxon>
    </lineage>
</organism>